<reference evidence="2 3" key="1">
    <citation type="submission" date="2018-11" db="EMBL/GenBank/DDBJ databases">
        <title>Trebonia kvetii gen.nov., sp.nov., a novel acidophilic actinobacterium, and proposal of the new actinobacterial family Treboniaceae fam. nov.</title>
        <authorList>
            <person name="Rapoport D."/>
            <person name="Sagova-Mareckova M."/>
            <person name="Sedlacek I."/>
            <person name="Provaznik J."/>
            <person name="Kralova S."/>
            <person name="Pavlinic D."/>
            <person name="Benes V."/>
            <person name="Kopecky J."/>
        </authorList>
    </citation>
    <scope>NUCLEOTIDE SEQUENCE [LARGE SCALE GENOMIC DNA]</scope>
    <source>
        <strain evidence="2 3">15Tr583</strain>
    </source>
</reference>
<sequence length="397" mass="41025">MSGTGWRPGACAIAGIGTTDFSRDSGRSDLTLATQAVLAALDDAGIAAAEVDGIVRCDMDLVRHNDLAEALGIRQLSYWGECGPGGVAPSALIGQAVGAILSGQADTVVAFRSLNGRSGRRYGAAPASAAQQVVGGGATYDEFFLPHGLLTAGQMFALMAQRHMIEYGSTPEQLGSIAIACRDRAQANPAAQMHGRPLTMDDYLSARMISSPLRLYDYCLETDGAAAVVVTSAARARDCRNGAALIQAVAQASLPGTQPGTMFPVLMRDSITSLSSRAVAELLWARSGLGPADVDVAQLYDCFTITLLLQLEDYGFAKRGEGGAFAADGGIGLDGLLPCNTSGGHLSEGYIHGMNHIVEAVRQIRGTSSAQVPGAEVSLVTSAPPPASSALILTADR</sequence>
<dbReference type="CDD" id="cd00829">
    <property type="entry name" value="SCP-x_thiolase"/>
    <property type="match status" value="1"/>
</dbReference>
<dbReference type="InterPro" id="IPR016039">
    <property type="entry name" value="Thiolase-like"/>
</dbReference>
<dbReference type="EMBL" id="RPFW01000001">
    <property type="protein sequence ID" value="TVZ06671.1"/>
    <property type="molecule type" value="Genomic_DNA"/>
</dbReference>
<dbReference type="GO" id="GO:0016747">
    <property type="term" value="F:acyltransferase activity, transferring groups other than amino-acyl groups"/>
    <property type="evidence" value="ECO:0007669"/>
    <property type="project" value="InterPro"/>
</dbReference>
<dbReference type="PANTHER" id="PTHR42870:SF1">
    <property type="entry name" value="NON-SPECIFIC LIPID-TRANSFER PROTEIN-LIKE 2"/>
    <property type="match status" value="1"/>
</dbReference>
<dbReference type="Pfam" id="PF22691">
    <property type="entry name" value="Thiolase_C_1"/>
    <property type="match status" value="1"/>
</dbReference>
<dbReference type="SUPFAM" id="SSF53901">
    <property type="entry name" value="Thiolase-like"/>
    <property type="match status" value="2"/>
</dbReference>
<evidence type="ECO:0000313" key="3">
    <source>
        <dbReference type="Proteomes" id="UP000460272"/>
    </source>
</evidence>
<dbReference type="PANTHER" id="PTHR42870">
    <property type="entry name" value="ACETYL-COA C-ACETYLTRANSFERASE"/>
    <property type="match status" value="1"/>
</dbReference>
<comment type="caution">
    <text evidence="2">The sequence shown here is derived from an EMBL/GenBank/DDBJ whole genome shotgun (WGS) entry which is preliminary data.</text>
</comment>
<organism evidence="2 3">
    <name type="scientific">Trebonia kvetii</name>
    <dbReference type="NCBI Taxonomy" id="2480626"/>
    <lineage>
        <taxon>Bacteria</taxon>
        <taxon>Bacillati</taxon>
        <taxon>Actinomycetota</taxon>
        <taxon>Actinomycetes</taxon>
        <taxon>Streptosporangiales</taxon>
        <taxon>Treboniaceae</taxon>
        <taxon>Trebonia</taxon>
    </lineage>
</organism>
<dbReference type="InterPro" id="IPR055140">
    <property type="entry name" value="Thiolase_C_2"/>
</dbReference>
<dbReference type="InterPro" id="IPR002155">
    <property type="entry name" value="Thiolase"/>
</dbReference>
<dbReference type="PIRSF" id="PIRSF000429">
    <property type="entry name" value="Ac-CoA_Ac_transf"/>
    <property type="match status" value="1"/>
</dbReference>
<evidence type="ECO:0000313" key="2">
    <source>
        <dbReference type="EMBL" id="TVZ06671.1"/>
    </source>
</evidence>
<feature type="domain" description="Thiolase C-terminal" evidence="1">
    <location>
        <begin position="268"/>
        <end position="385"/>
    </location>
</feature>
<name>A0A6P2C9R6_9ACTN</name>
<accession>A0A6P2C9R6</accession>
<dbReference type="Proteomes" id="UP000460272">
    <property type="component" value="Unassembled WGS sequence"/>
</dbReference>
<keyword evidence="3" id="KW-1185">Reference proteome</keyword>
<dbReference type="RefSeq" id="WP_145851424.1">
    <property type="nucleotide sequence ID" value="NZ_RPFW01000001.1"/>
</dbReference>
<proteinExistence type="predicted"/>
<dbReference type="AlphaFoldDB" id="A0A6P2C9R6"/>
<dbReference type="Gene3D" id="3.40.47.10">
    <property type="match status" value="1"/>
</dbReference>
<protein>
    <submittedName>
        <fullName evidence="2">Lipid-transfer protein</fullName>
    </submittedName>
</protein>
<gene>
    <name evidence="2" type="ORF">EAS64_04630</name>
</gene>
<evidence type="ECO:0000259" key="1">
    <source>
        <dbReference type="Pfam" id="PF22691"/>
    </source>
</evidence>
<dbReference type="OrthoDB" id="3208853at2"/>